<comment type="caution">
    <text evidence="2">The sequence shown here is derived from an EMBL/GenBank/DDBJ whole genome shotgun (WGS) entry which is preliminary data.</text>
</comment>
<organism evidence="2 3">
    <name type="scientific">Halorubrum tebenquichense DSM 14210</name>
    <dbReference type="NCBI Taxonomy" id="1227485"/>
    <lineage>
        <taxon>Archaea</taxon>
        <taxon>Methanobacteriati</taxon>
        <taxon>Methanobacteriota</taxon>
        <taxon>Stenosarchaea group</taxon>
        <taxon>Halobacteria</taxon>
        <taxon>Halobacteriales</taxon>
        <taxon>Haloferacaceae</taxon>
        <taxon>Halorubrum</taxon>
    </lineage>
</organism>
<evidence type="ECO:0000313" key="2">
    <source>
        <dbReference type="EMBL" id="ELZ39500.1"/>
    </source>
</evidence>
<dbReference type="Proteomes" id="UP000011523">
    <property type="component" value="Unassembled WGS sequence"/>
</dbReference>
<proteinExistence type="predicted"/>
<reference evidence="2 3" key="1">
    <citation type="journal article" date="2014" name="PLoS Genet.">
        <title>Phylogenetically driven sequencing of extremely halophilic archaea reveals strategies for static and dynamic osmo-response.</title>
        <authorList>
            <person name="Becker E.A."/>
            <person name="Seitzer P.M."/>
            <person name="Tritt A."/>
            <person name="Larsen D."/>
            <person name="Krusor M."/>
            <person name="Yao A.I."/>
            <person name="Wu D."/>
            <person name="Madern D."/>
            <person name="Eisen J.A."/>
            <person name="Darling A.E."/>
            <person name="Facciotti M.T."/>
        </authorList>
    </citation>
    <scope>NUCLEOTIDE SEQUENCE [LARGE SCALE GENOMIC DNA]</scope>
    <source>
        <strain evidence="2 3">DSM 14210</strain>
    </source>
</reference>
<protein>
    <submittedName>
        <fullName evidence="2">Uncharacterized protein</fullName>
    </submittedName>
</protein>
<gene>
    <name evidence="2" type="ORF">C472_04278</name>
</gene>
<evidence type="ECO:0000256" key="1">
    <source>
        <dbReference type="SAM" id="MobiDB-lite"/>
    </source>
</evidence>
<feature type="region of interest" description="Disordered" evidence="1">
    <location>
        <begin position="52"/>
        <end position="90"/>
    </location>
</feature>
<keyword evidence="3" id="KW-1185">Reference proteome</keyword>
<dbReference type="RefSeq" id="WP_006628549.1">
    <property type="nucleotide sequence ID" value="NZ_AOJD01000027.1"/>
</dbReference>
<sequence>MNRRRFAAALLTAGTVPLAGCAGDGEWNPTVDGDTPTIPLGEEATVTVSATDIGGFNFRPPPDGITIGTAASERSVSPPPDSGEDSYPPRWFWSRRTDVTVGVPIAVAETADPGEYQY</sequence>
<dbReference type="OrthoDB" id="350450at2157"/>
<evidence type="ECO:0000313" key="3">
    <source>
        <dbReference type="Proteomes" id="UP000011523"/>
    </source>
</evidence>
<dbReference type="EMBL" id="AOJD01000027">
    <property type="protein sequence ID" value="ELZ39500.1"/>
    <property type="molecule type" value="Genomic_DNA"/>
</dbReference>
<accession>M0DVH7</accession>
<dbReference type="PATRIC" id="fig|1227485.3.peg.809"/>
<name>M0DVH7_9EURY</name>
<dbReference type="AlphaFoldDB" id="M0DVH7"/>